<feature type="region of interest" description="Disordered" evidence="8">
    <location>
        <begin position="249"/>
        <end position="294"/>
    </location>
</feature>
<dbReference type="AlphaFoldDB" id="A0A3A1U1G2"/>
<dbReference type="InterPro" id="IPR025713">
    <property type="entry name" value="MotB-like_N_dom"/>
</dbReference>
<reference evidence="12" key="1">
    <citation type="submission" date="2018-09" db="EMBL/GenBank/DDBJ databases">
        <authorList>
            <person name="Kim I."/>
        </authorList>
    </citation>
    <scope>NUCLEOTIDE SEQUENCE [LARGE SCALE GENOMIC DNA]</scope>
    <source>
        <strain evidence="12">DD4a</strain>
    </source>
</reference>
<dbReference type="PROSITE" id="PS51123">
    <property type="entry name" value="OMPA_2"/>
    <property type="match status" value="1"/>
</dbReference>
<dbReference type="Pfam" id="PF13677">
    <property type="entry name" value="MotB_plug"/>
    <property type="match status" value="1"/>
</dbReference>
<evidence type="ECO:0000256" key="3">
    <source>
        <dbReference type="ARBA" id="ARBA00022475"/>
    </source>
</evidence>
<evidence type="ECO:0000256" key="1">
    <source>
        <dbReference type="ARBA" id="ARBA00004162"/>
    </source>
</evidence>
<feature type="domain" description="OmpA-like" evidence="10">
    <location>
        <begin position="121"/>
        <end position="240"/>
    </location>
</feature>
<dbReference type="InterPro" id="IPR050330">
    <property type="entry name" value="Bact_OuterMem_StrucFunc"/>
</dbReference>
<dbReference type="OrthoDB" id="9815217at2"/>
<dbReference type="InterPro" id="IPR036737">
    <property type="entry name" value="OmpA-like_sf"/>
</dbReference>
<keyword evidence="3" id="KW-1003">Cell membrane</keyword>
<dbReference type="GO" id="GO:0005886">
    <property type="term" value="C:plasma membrane"/>
    <property type="evidence" value="ECO:0007669"/>
    <property type="project" value="UniProtKB-SubCell"/>
</dbReference>
<dbReference type="InterPro" id="IPR006665">
    <property type="entry name" value="OmpA-like"/>
</dbReference>
<evidence type="ECO:0000313" key="12">
    <source>
        <dbReference type="Proteomes" id="UP000265742"/>
    </source>
</evidence>
<dbReference type="Pfam" id="PF00691">
    <property type="entry name" value="OmpA"/>
    <property type="match status" value="1"/>
</dbReference>
<evidence type="ECO:0000256" key="7">
    <source>
        <dbReference type="PROSITE-ProRule" id="PRU00473"/>
    </source>
</evidence>
<proteinExistence type="inferred from homology"/>
<dbReference type="EMBL" id="QXTG01000001">
    <property type="protein sequence ID" value="RIX30292.1"/>
    <property type="molecule type" value="Genomic_DNA"/>
</dbReference>
<dbReference type="Gene3D" id="3.30.1330.60">
    <property type="entry name" value="OmpA-like domain"/>
    <property type="match status" value="1"/>
</dbReference>
<dbReference type="Proteomes" id="UP000265742">
    <property type="component" value="Unassembled WGS sequence"/>
</dbReference>
<evidence type="ECO:0000256" key="8">
    <source>
        <dbReference type="SAM" id="MobiDB-lite"/>
    </source>
</evidence>
<evidence type="ECO:0000256" key="2">
    <source>
        <dbReference type="ARBA" id="ARBA00008914"/>
    </source>
</evidence>
<dbReference type="RefSeq" id="WP_119480655.1">
    <property type="nucleotide sequence ID" value="NZ_QXTG01000001.1"/>
</dbReference>
<keyword evidence="5 9" id="KW-1133">Transmembrane helix</keyword>
<evidence type="ECO:0000256" key="6">
    <source>
        <dbReference type="ARBA" id="ARBA00023136"/>
    </source>
</evidence>
<dbReference type="PANTHER" id="PTHR30329:SF21">
    <property type="entry name" value="LIPOPROTEIN YIAD-RELATED"/>
    <property type="match status" value="1"/>
</dbReference>
<feature type="transmembrane region" description="Helical" evidence="9">
    <location>
        <begin position="21"/>
        <end position="41"/>
    </location>
</feature>
<comment type="similarity">
    <text evidence="2">Belongs to the MotB family.</text>
</comment>
<keyword evidence="6 7" id="KW-0472">Membrane</keyword>
<accession>A0A3A1U1G2</accession>
<evidence type="ECO:0000256" key="9">
    <source>
        <dbReference type="SAM" id="Phobius"/>
    </source>
</evidence>
<organism evidence="11 12">
    <name type="scientific">Amnibacterium setariae</name>
    <dbReference type="NCBI Taxonomy" id="2306585"/>
    <lineage>
        <taxon>Bacteria</taxon>
        <taxon>Bacillati</taxon>
        <taxon>Actinomycetota</taxon>
        <taxon>Actinomycetes</taxon>
        <taxon>Micrococcales</taxon>
        <taxon>Microbacteriaceae</taxon>
        <taxon>Amnibacterium</taxon>
    </lineage>
</organism>
<keyword evidence="12" id="KW-1185">Reference proteome</keyword>
<feature type="compositionally biased region" description="Low complexity" evidence="8">
    <location>
        <begin position="251"/>
        <end position="275"/>
    </location>
</feature>
<sequence length="294" mass="30790">MSGRRRGKGHHEEHHVDERWLVSYADMITVLMALFIVLYAMSTVDQKKFDELKNSLATGFGVTKSTKVDENKGVVPKEFVTKNGAGFSKSTIALVQVAKEIQDELKTAGLTGKVSVKSGSNAITISLVGSSTYFAGNDADLNGNALHVLKALSPTLEKHAGEVTVEGHADPRGSAGKWGTDWVLAAARAESVLSYLTDHHAVDPANISLVSFGSEKAKPGSSSEAIEHNRRVDIVLHSVQVSTAIDEGAEAEAASTAEGGHSSGSSESSGHGAATKTEGHGEQKAEADAGAAHH</sequence>
<dbReference type="SUPFAM" id="SSF103088">
    <property type="entry name" value="OmpA-like"/>
    <property type="match status" value="1"/>
</dbReference>
<comment type="subcellular location">
    <subcellularLocation>
        <location evidence="1">Cell membrane</location>
        <topology evidence="1">Single-pass membrane protein</topology>
    </subcellularLocation>
</comment>
<feature type="compositionally biased region" description="Basic and acidic residues" evidence="8">
    <location>
        <begin position="277"/>
        <end position="287"/>
    </location>
</feature>
<gene>
    <name evidence="11" type="ORF">D1781_02300</name>
</gene>
<comment type="caution">
    <text evidence="11">The sequence shown here is derived from an EMBL/GenBank/DDBJ whole genome shotgun (WGS) entry which is preliminary data.</text>
</comment>
<dbReference type="CDD" id="cd07185">
    <property type="entry name" value="OmpA_C-like"/>
    <property type="match status" value="1"/>
</dbReference>
<evidence type="ECO:0000256" key="4">
    <source>
        <dbReference type="ARBA" id="ARBA00022692"/>
    </source>
</evidence>
<name>A0A3A1U1G2_9MICO</name>
<evidence type="ECO:0000313" key="11">
    <source>
        <dbReference type="EMBL" id="RIX30292.1"/>
    </source>
</evidence>
<keyword evidence="4 9" id="KW-0812">Transmembrane</keyword>
<protein>
    <recommendedName>
        <fullName evidence="10">OmpA-like domain-containing protein</fullName>
    </recommendedName>
</protein>
<evidence type="ECO:0000256" key="5">
    <source>
        <dbReference type="ARBA" id="ARBA00022989"/>
    </source>
</evidence>
<evidence type="ECO:0000259" key="10">
    <source>
        <dbReference type="PROSITE" id="PS51123"/>
    </source>
</evidence>
<dbReference type="PANTHER" id="PTHR30329">
    <property type="entry name" value="STATOR ELEMENT OF FLAGELLAR MOTOR COMPLEX"/>
    <property type="match status" value="1"/>
</dbReference>